<feature type="compositionally biased region" description="Basic residues" evidence="1">
    <location>
        <begin position="52"/>
        <end position="61"/>
    </location>
</feature>
<keyword evidence="3" id="KW-1185">Reference proteome</keyword>
<dbReference type="Proteomes" id="UP001066276">
    <property type="component" value="Chromosome 12"/>
</dbReference>
<comment type="caution">
    <text evidence="2">The sequence shown here is derived from an EMBL/GenBank/DDBJ whole genome shotgun (WGS) entry which is preliminary data.</text>
</comment>
<reference evidence="2" key="1">
    <citation type="journal article" date="2022" name="bioRxiv">
        <title>Sequencing and chromosome-scale assembly of the giantPleurodeles waltlgenome.</title>
        <authorList>
            <person name="Brown T."/>
            <person name="Elewa A."/>
            <person name="Iarovenko S."/>
            <person name="Subramanian E."/>
            <person name="Araus A.J."/>
            <person name="Petzold A."/>
            <person name="Susuki M."/>
            <person name="Suzuki K.-i.T."/>
            <person name="Hayashi T."/>
            <person name="Toyoda A."/>
            <person name="Oliveira C."/>
            <person name="Osipova E."/>
            <person name="Leigh N.D."/>
            <person name="Simon A."/>
            <person name="Yun M.H."/>
        </authorList>
    </citation>
    <scope>NUCLEOTIDE SEQUENCE</scope>
    <source>
        <strain evidence="2">20211129_DDA</strain>
        <tissue evidence="2">Liver</tissue>
    </source>
</reference>
<protein>
    <submittedName>
        <fullName evidence="2">Uncharacterized protein</fullName>
    </submittedName>
</protein>
<gene>
    <name evidence="2" type="ORF">NDU88_002339</name>
</gene>
<evidence type="ECO:0000256" key="1">
    <source>
        <dbReference type="SAM" id="MobiDB-lite"/>
    </source>
</evidence>
<name>A0AAV7KV35_PLEWA</name>
<evidence type="ECO:0000313" key="3">
    <source>
        <dbReference type="Proteomes" id="UP001066276"/>
    </source>
</evidence>
<dbReference type="AlphaFoldDB" id="A0AAV7KV35"/>
<evidence type="ECO:0000313" key="2">
    <source>
        <dbReference type="EMBL" id="KAJ1082169.1"/>
    </source>
</evidence>
<proteinExistence type="predicted"/>
<sequence length="156" mass="16516">MPWAVRGAGAAPRLCCASTSSDAPGARLRGQDGARLLLPHPDGSGNGGCVSRSRRDRRRVGSRAEYEMSQSRVSGAGDVLSQSWGPAWQGGADAGSSVTEPLAQAWLQHAKCTEPAILQVSVTTIRQGHWTNNPASRSDQDMASTLEEPTYVCLKV</sequence>
<accession>A0AAV7KV35</accession>
<organism evidence="2 3">
    <name type="scientific">Pleurodeles waltl</name>
    <name type="common">Iberian ribbed newt</name>
    <dbReference type="NCBI Taxonomy" id="8319"/>
    <lineage>
        <taxon>Eukaryota</taxon>
        <taxon>Metazoa</taxon>
        <taxon>Chordata</taxon>
        <taxon>Craniata</taxon>
        <taxon>Vertebrata</taxon>
        <taxon>Euteleostomi</taxon>
        <taxon>Amphibia</taxon>
        <taxon>Batrachia</taxon>
        <taxon>Caudata</taxon>
        <taxon>Salamandroidea</taxon>
        <taxon>Salamandridae</taxon>
        <taxon>Pleurodelinae</taxon>
        <taxon>Pleurodeles</taxon>
    </lineage>
</organism>
<feature type="region of interest" description="Disordered" evidence="1">
    <location>
        <begin position="37"/>
        <end position="96"/>
    </location>
</feature>
<dbReference type="EMBL" id="JANPWB010000016">
    <property type="protein sequence ID" value="KAJ1082169.1"/>
    <property type="molecule type" value="Genomic_DNA"/>
</dbReference>